<dbReference type="Proteomes" id="UP000235728">
    <property type="component" value="Unassembled WGS sequence"/>
</dbReference>
<accession>A0A2N6NHJ1</accession>
<organism evidence="1 2">
    <name type="scientific">Beauveria bassiana</name>
    <name type="common">White muscardine disease fungus</name>
    <name type="synonym">Tritirachium shiotae</name>
    <dbReference type="NCBI Taxonomy" id="176275"/>
    <lineage>
        <taxon>Eukaryota</taxon>
        <taxon>Fungi</taxon>
        <taxon>Dikarya</taxon>
        <taxon>Ascomycota</taxon>
        <taxon>Pezizomycotina</taxon>
        <taxon>Sordariomycetes</taxon>
        <taxon>Hypocreomycetidae</taxon>
        <taxon>Hypocreales</taxon>
        <taxon>Cordycipitaceae</taxon>
        <taxon>Beauveria</taxon>
    </lineage>
</organism>
<reference evidence="1 2" key="1">
    <citation type="journal article" date="2016" name="Appl. Microbiol. Biotechnol.">
        <title>Characterization of T-DNA insertion mutants with decreased virulence in the entomopathogenic fungus Beauveria bassiana JEF-007.</title>
        <authorList>
            <person name="Kim S."/>
            <person name="Lee S.J."/>
            <person name="Nai Y.S."/>
            <person name="Yu J.S."/>
            <person name="Lee M.R."/>
            <person name="Yang Y.T."/>
            <person name="Kim J.S."/>
        </authorList>
    </citation>
    <scope>NUCLEOTIDE SEQUENCE [LARGE SCALE GENOMIC DNA]</scope>
    <source>
        <strain evidence="1 2">JEF-007</strain>
    </source>
</reference>
<gene>
    <name evidence="1" type="ORF">BM221_007735</name>
</gene>
<proteinExistence type="predicted"/>
<evidence type="ECO:0000313" key="2">
    <source>
        <dbReference type="Proteomes" id="UP000235728"/>
    </source>
</evidence>
<name>A0A2N6NHJ1_BEABA</name>
<dbReference type="EMBL" id="MRVG01000008">
    <property type="protein sequence ID" value="PMB66739.1"/>
    <property type="molecule type" value="Genomic_DNA"/>
</dbReference>
<protein>
    <submittedName>
        <fullName evidence="1">Uncharacterized protein</fullName>
    </submittedName>
</protein>
<comment type="caution">
    <text evidence="1">The sequence shown here is derived from an EMBL/GenBank/DDBJ whole genome shotgun (WGS) entry which is preliminary data.</text>
</comment>
<dbReference type="AlphaFoldDB" id="A0A2N6NHJ1"/>
<evidence type="ECO:0000313" key="1">
    <source>
        <dbReference type="EMBL" id="PMB66739.1"/>
    </source>
</evidence>
<sequence length="167" mass="18986">MGTGLHTAGIPDEPTIDPSWIRYDPGENSNRLLLEENVESFQANEFCLPESIRVSPFEALDIAGVAAVDSRNALAHTYPHTIAPDYCWKVQQAELIERIRSTVRRWEHPERGYGYFQCKICLTECSTESNLKRHFLKAKNCIKIWKNMDIATQMSFDPLAGRVDTLG</sequence>